<dbReference type="InterPro" id="IPR016989">
    <property type="entry name" value="Atp1_alphaprobac"/>
</dbReference>
<keyword evidence="3" id="KW-0812">Transmembrane</keyword>
<feature type="compositionally biased region" description="Basic and acidic residues" evidence="2">
    <location>
        <begin position="1"/>
        <end position="14"/>
    </location>
</feature>
<evidence type="ECO:0000256" key="2">
    <source>
        <dbReference type="SAM" id="MobiDB-lite"/>
    </source>
</evidence>
<protein>
    <recommendedName>
        <fullName evidence="1">ATP synthase protein I</fullName>
    </recommendedName>
</protein>
<name>A0A3S9B7B8_9HYPH</name>
<keyword evidence="1" id="KW-0406">Ion transport</keyword>
<dbReference type="AlphaFoldDB" id="A0A3S9B7B8"/>
<keyword evidence="3" id="KW-1133">Transmembrane helix</keyword>
<feature type="transmembrane region" description="Helical" evidence="3">
    <location>
        <begin position="88"/>
        <end position="109"/>
    </location>
</feature>
<organism evidence="4 5">
    <name type="scientific">Georhizobium profundi</name>
    <dbReference type="NCBI Taxonomy" id="2341112"/>
    <lineage>
        <taxon>Bacteria</taxon>
        <taxon>Pseudomonadati</taxon>
        <taxon>Pseudomonadota</taxon>
        <taxon>Alphaproteobacteria</taxon>
        <taxon>Hyphomicrobiales</taxon>
        <taxon>Rhizobiaceae</taxon>
        <taxon>Georhizobium</taxon>
    </lineage>
</organism>
<evidence type="ECO:0000313" key="5">
    <source>
        <dbReference type="Proteomes" id="UP000268192"/>
    </source>
</evidence>
<comment type="function">
    <text evidence="1">A possible function for this protein is to guide the assembly of the membrane sector of the ATPase enzyme complex.</text>
</comment>
<feature type="region of interest" description="Disordered" evidence="2">
    <location>
        <begin position="1"/>
        <end position="57"/>
    </location>
</feature>
<dbReference type="KEGG" id="abaw:D5400_17560"/>
<dbReference type="RefSeq" id="WP_126011176.1">
    <property type="nucleotide sequence ID" value="NZ_CP032509.1"/>
</dbReference>
<dbReference type="OrthoDB" id="15401at2"/>
<feature type="transmembrane region" description="Helical" evidence="3">
    <location>
        <begin position="60"/>
        <end position="82"/>
    </location>
</feature>
<feature type="compositionally biased region" description="Basic and acidic residues" evidence="2">
    <location>
        <begin position="38"/>
        <end position="54"/>
    </location>
</feature>
<comment type="similarity">
    <text evidence="1">Belongs to the bacterial AtpI family.</text>
</comment>
<reference evidence="4 5" key="1">
    <citation type="submission" date="2018-09" db="EMBL/GenBank/DDBJ databases">
        <title>Marinorhizobium profundi gen. nov., sp. nov., isolated from a deep-sea sediment sample from the New Britain Trench and proposal of Marinorhizobiaceae fam. nov. in the order Rhizobiales of the class Alphaproteobacteria.</title>
        <authorList>
            <person name="Cao J."/>
        </authorList>
    </citation>
    <scope>NUCLEOTIDE SEQUENCE [LARGE SCALE GENOMIC DNA]</scope>
    <source>
        <strain evidence="4 5">WS11</strain>
    </source>
</reference>
<keyword evidence="1" id="KW-0375">Hydrogen ion transport</keyword>
<dbReference type="EMBL" id="CP032509">
    <property type="protein sequence ID" value="AZN72845.1"/>
    <property type="molecule type" value="Genomic_DNA"/>
</dbReference>
<dbReference type="Pfam" id="PF09527">
    <property type="entry name" value="ATPase_gene1"/>
    <property type="match status" value="1"/>
</dbReference>
<dbReference type="InterPro" id="IPR032820">
    <property type="entry name" value="ATPase_put"/>
</dbReference>
<dbReference type="GO" id="GO:1902600">
    <property type="term" value="P:proton transmembrane transport"/>
    <property type="evidence" value="ECO:0007669"/>
    <property type="project" value="UniProtKB-KW"/>
</dbReference>
<proteinExistence type="inferred from homology"/>
<evidence type="ECO:0000313" key="4">
    <source>
        <dbReference type="EMBL" id="AZN72845.1"/>
    </source>
</evidence>
<keyword evidence="1" id="KW-0813">Transport</keyword>
<sequence length="121" mass="13013">MRETLPENGKDDANNRSQPFDDAELARRRDALAASIGKQREKSALQAEKDRDGSDTGWGVAVKVSSEFIAGIAVGAILGYGFDSYFETSPWGLIVLLMLGFAAGVLNVLRSVGKVADRPKL</sequence>
<keyword evidence="1 3" id="KW-0472">Membrane</keyword>
<evidence type="ECO:0000256" key="1">
    <source>
        <dbReference type="PIRNR" id="PIRNR032126"/>
    </source>
</evidence>
<dbReference type="Proteomes" id="UP000268192">
    <property type="component" value="Chromosome"/>
</dbReference>
<dbReference type="GO" id="GO:0045259">
    <property type="term" value="C:proton-transporting ATP synthase complex"/>
    <property type="evidence" value="ECO:0007669"/>
    <property type="project" value="UniProtKB-UniRule"/>
</dbReference>
<gene>
    <name evidence="4" type="ORF">D5400_17560</name>
</gene>
<accession>A0A3S9B7B8</accession>
<dbReference type="PIRSF" id="PIRSF032126">
    <property type="entry name" value="F0F1_ATP_synthase_subunit_I"/>
    <property type="match status" value="1"/>
</dbReference>
<evidence type="ECO:0000256" key="3">
    <source>
        <dbReference type="SAM" id="Phobius"/>
    </source>
</evidence>
<keyword evidence="5" id="KW-1185">Reference proteome</keyword>